<dbReference type="InterPro" id="IPR050415">
    <property type="entry name" value="MRET"/>
</dbReference>
<evidence type="ECO:0000256" key="7">
    <source>
        <dbReference type="ARBA" id="ARBA00023004"/>
    </source>
</evidence>
<dbReference type="Gene3D" id="3.40.50.80">
    <property type="entry name" value="Nucleotide-binding domain of ferredoxin-NADP reductase (FNR) module"/>
    <property type="match status" value="1"/>
</dbReference>
<dbReference type="Gene3D" id="2.40.30.10">
    <property type="entry name" value="Translation factors"/>
    <property type="match status" value="1"/>
</dbReference>
<evidence type="ECO:0000256" key="8">
    <source>
        <dbReference type="ARBA" id="ARBA00023014"/>
    </source>
</evidence>
<evidence type="ECO:0000256" key="3">
    <source>
        <dbReference type="ARBA" id="ARBA00022714"/>
    </source>
</evidence>
<dbReference type="PRINTS" id="PR00410">
    <property type="entry name" value="PHEHYDRXLASE"/>
</dbReference>
<dbReference type="InterPro" id="IPR036010">
    <property type="entry name" value="2Fe-2S_ferredoxin-like_sf"/>
</dbReference>
<evidence type="ECO:0000313" key="11">
    <source>
        <dbReference type="EMBL" id="TCL59576.1"/>
    </source>
</evidence>
<proteinExistence type="predicted"/>
<sequence>MNFKKQPFGFMDMLRFKKLVPNRRKMLAEGPNTPLPQEYRTNTLAKKLHPGYMRVELTAARLLTDTIRELTFRRVDGEAFPFFRAGQYASIQVKIGDSLVSRPYSIVSSPRQALAGELVLAVENAGFVSGYLTQKAQVGDRFVMTEPSGEFHYETLRDSRSIVCIAGGSGITPFMSMASSLADGDEDYQMTLFYGARTANQLAYRAELDQLTARCKGLKVVYVLSDEECPGCEKGFVTAKLMEQYADVASSTFFLCGPQAMYDFVEKELAPYGLPRKAVHRDAGCCGDLPVENPAKFTLTVHMRDQVYTIPAMQNETLLTAMERAGLNAPNKCRAGGCGFCHSKWLAGEYHVAEGRDGRREADRKFGFIHPCVTYPLSDMEIDVPVAY</sequence>
<dbReference type="PANTHER" id="PTHR47354">
    <property type="entry name" value="NADH OXIDOREDUCTASE HCR"/>
    <property type="match status" value="1"/>
</dbReference>
<protein>
    <submittedName>
        <fullName evidence="11">Ferredoxin-NADP reductase</fullName>
    </submittedName>
</protein>
<dbReference type="Pfam" id="PF00970">
    <property type="entry name" value="FAD_binding_6"/>
    <property type="match status" value="1"/>
</dbReference>
<dbReference type="InterPro" id="IPR017927">
    <property type="entry name" value="FAD-bd_FR_type"/>
</dbReference>
<keyword evidence="2" id="KW-0285">Flavoprotein</keyword>
<dbReference type="EMBL" id="SLUM01000005">
    <property type="protein sequence ID" value="TCL59576.1"/>
    <property type="molecule type" value="Genomic_DNA"/>
</dbReference>
<evidence type="ECO:0000259" key="9">
    <source>
        <dbReference type="PROSITE" id="PS51085"/>
    </source>
</evidence>
<feature type="domain" description="FAD-binding FR-type" evidence="10">
    <location>
        <begin position="50"/>
        <end position="154"/>
    </location>
</feature>
<dbReference type="SUPFAM" id="SSF54292">
    <property type="entry name" value="2Fe-2S ferredoxin-like"/>
    <property type="match status" value="1"/>
</dbReference>
<feature type="domain" description="2Fe-2S ferredoxin-type" evidence="9">
    <location>
        <begin position="297"/>
        <end position="388"/>
    </location>
</feature>
<dbReference type="CDD" id="cd00207">
    <property type="entry name" value="fer2"/>
    <property type="match status" value="1"/>
</dbReference>
<dbReference type="Pfam" id="PF00111">
    <property type="entry name" value="Fer2"/>
    <property type="match status" value="1"/>
</dbReference>
<dbReference type="InterPro" id="IPR001433">
    <property type="entry name" value="OxRdtase_FAD/NAD-bd"/>
</dbReference>
<dbReference type="GO" id="GO:0051537">
    <property type="term" value="F:2 iron, 2 sulfur cluster binding"/>
    <property type="evidence" value="ECO:0007669"/>
    <property type="project" value="UniProtKB-KW"/>
</dbReference>
<dbReference type="InterPro" id="IPR039261">
    <property type="entry name" value="FNR_nucleotide-bd"/>
</dbReference>
<evidence type="ECO:0000256" key="4">
    <source>
        <dbReference type="ARBA" id="ARBA00022723"/>
    </source>
</evidence>
<dbReference type="OrthoDB" id="9801223at2"/>
<dbReference type="SUPFAM" id="SSF63380">
    <property type="entry name" value="Riboflavin synthase domain-like"/>
    <property type="match status" value="1"/>
</dbReference>
<dbReference type="AlphaFoldDB" id="A0A4R1R2H0"/>
<evidence type="ECO:0000256" key="6">
    <source>
        <dbReference type="ARBA" id="ARBA00023002"/>
    </source>
</evidence>
<keyword evidence="3" id="KW-0001">2Fe-2S</keyword>
<keyword evidence="7" id="KW-0408">Iron</keyword>
<evidence type="ECO:0000313" key="12">
    <source>
        <dbReference type="Proteomes" id="UP000295184"/>
    </source>
</evidence>
<dbReference type="InterPro" id="IPR008333">
    <property type="entry name" value="Cbr1-like_FAD-bd_dom"/>
</dbReference>
<evidence type="ECO:0000256" key="2">
    <source>
        <dbReference type="ARBA" id="ARBA00022630"/>
    </source>
</evidence>
<keyword evidence="6" id="KW-0560">Oxidoreductase</keyword>
<dbReference type="STRING" id="1650663.GCA_001486665_03326"/>
<dbReference type="InterPro" id="IPR001709">
    <property type="entry name" value="Flavoprot_Pyr_Nucl_cyt_Rdtase"/>
</dbReference>
<dbReference type="PROSITE" id="PS51384">
    <property type="entry name" value="FAD_FR"/>
    <property type="match status" value="1"/>
</dbReference>
<dbReference type="PANTHER" id="PTHR47354:SF8">
    <property type="entry name" value="1,2-PHENYLACETYL-COA EPOXIDASE, SUBUNIT E"/>
    <property type="match status" value="1"/>
</dbReference>
<dbReference type="Pfam" id="PF00175">
    <property type="entry name" value="NAD_binding_1"/>
    <property type="match status" value="1"/>
</dbReference>
<dbReference type="GO" id="GO:0046872">
    <property type="term" value="F:metal ion binding"/>
    <property type="evidence" value="ECO:0007669"/>
    <property type="project" value="UniProtKB-KW"/>
</dbReference>
<dbReference type="Proteomes" id="UP000295184">
    <property type="component" value="Unassembled WGS sequence"/>
</dbReference>
<name>A0A4R1R2H0_9FIRM</name>
<dbReference type="InterPro" id="IPR001041">
    <property type="entry name" value="2Fe-2S_ferredoxin-type"/>
</dbReference>
<keyword evidence="8" id="KW-0411">Iron-sulfur</keyword>
<accession>A0A4R1R2H0</accession>
<evidence type="ECO:0000259" key="10">
    <source>
        <dbReference type="PROSITE" id="PS51384"/>
    </source>
</evidence>
<keyword evidence="4" id="KW-0479">Metal-binding</keyword>
<comment type="caution">
    <text evidence="11">The sequence shown here is derived from an EMBL/GenBank/DDBJ whole genome shotgun (WGS) entry which is preliminary data.</text>
</comment>
<evidence type="ECO:0000256" key="1">
    <source>
        <dbReference type="ARBA" id="ARBA00001974"/>
    </source>
</evidence>
<dbReference type="InterPro" id="IPR017938">
    <property type="entry name" value="Riboflavin_synthase-like_b-brl"/>
</dbReference>
<dbReference type="PRINTS" id="PR00371">
    <property type="entry name" value="FPNCR"/>
</dbReference>
<evidence type="ECO:0000256" key="5">
    <source>
        <dbReference type="ARBA" id="ARBA00022827"/>
    </source>
</evidence>
<dbReference type="InterPro" id="IPR012675">
    <property type="entry name" value="Beta-grasp_dom_sf"/>
</dbReference>
<organism evidence="11 12">
    <name type="scientific">Allofournierella massiliensis</name>
    <dbReference type="NCBI Taxonomy" id="1650663"/>
    <lineage>
        <taxon>Bacteria</taxon>
        <taxon>Bacillati</taxon>
        <taxon>Bacillota</taxon>
        <taxon>Clostridia</taxon>
        <taxon>Eubacteriales</taxon>
        <taxon>Oscillospiraceae</taxon>
        <taxon>Allofournierella</taxon>
    </lineage>
</organism>
<dbReference type="RefSeq" id="WP_058966872.1">
    <property type="nucleotide sequence ID" value="NZ_CABKVM010000019.1"/>
</dbReference>
<dbReference type="SUPFAM" id="SSF52343">
    <property type="entry name" value="Ferredoxin reductase-like, C-terminal NADP-linked domain"/>
    <property type="match status" value="1"/>
</dbReference>
<keyword evidence="5" id="KW-0274">FAD</keyword>
<dbReference type="Gene3D" id="3.10.20.30">
    <property type="match status" value="1"/>
</dbReference>
<dbReference type="PROSITE" id="PS51085">
    <property type="entry name" value="2FE2S_FER_2"/>
    <property type="match status" value="1"/>
</dbReference>
<dbReference type="GO" id="GO:0016491">
    <property type="term" value="F:oxidoreductase activity"/>
    <property type="evidence" value="ECO:0007669"/>
    <property type="project" value="UniProtKB-KW"/>
</dbReference>
<gene>
    <name evidence="11" type="ORF">EDD77_10522</name>
</gene>
<reference evidence="11 12" key="1">
    <citation type="submission" date="2019-03" db="EMBL/GenBank/DDBJ databases">
        <title>Genomic Encyclopedia of Type Strains, Phase IV (KMG-IV): sequencing the most valuable type-strain genomes for metagenomic binning, comparative biology and taxonomic classification.</title>
        <authorList>
            <person name="Goeker M."/>
        </authorList>
    </citation>
    <scope>NUCLEOTIDE SEQUENCE [LARGE SCALE GENOMIC DNA]</scope>
    <source>
        <strain evidence="11 12">DSM 100451</strain>
    </source>
</reference>
<comment type="cofactor">
    <cofactor evidence="1">
        <name>FAD</name>
        <dbReference type="ChEBI" id="CHEBI:57692"/>
    </cofactor>
</comment>
<dbReference type="GO" id="GO:0050660">
    <property type="term" value="F:flavin adenine dinucleotide binding"/>
    <property type="evidence" value="ECO:0007669"/>
    <property type="project" value="TreeGrafter"/>
</dbReference>